<accession>A0ABW1ILY7</accession>
<dbReference type="CDD" id="cd13585">
    <property type="entry name" value="PBP2_TMBP_like"/>
    <property type="match status" value="1"/>
</dbReference>
<organism evidence="4 5">
    <name type="scientific">Marinicrinis lubricantis</name>
    <dbReference type="NCBI Taxonomy" id="2086470"/>
    <lineage>
        <taxon>Bacteria</taxon>
        <taxon>Bacillati</taxon>
        <taxon>Bacillota</taxon>
        <taxon>Bacilli</taxon>
        <taxon>Bacillales</taxon>
        <taxon>Paenibacillaceae</taxon>
    </lineage>
</organism>
<reference evidence="5" key="1">
    <citation type="journal article" date="2019" name="Int. J. Syst. Evol. Microbiol.">
        <title>The Global Catalogue of Microorganisms (GCM) 10K type strain sequencing project: providing services to taxonomists for standard genome sequencing and annotation.</title>
        <authorList>
            <consortium name="The Broad Institute Genomics Platform"/>
            <consortium name="The Broad Institute Genome Sequencing Center for Infectious Disease"/>
            <person name="Wu L."/>
            <person name="Ma J."/>
        </authorList>
    </citation>
    <scope>NUCLEOTIDE SEQUENCE [LARGE SCALE GENOMIC DNA]</scope>
    <source>
        <strain evidence="5">CCM 8749</strain>
    </source>
</reference>
<dbReference type="PROSITE" id="PS01037">
    <property type="entry name" value="SBP_BACTERIAL_1"/>
    <property type="match status" value="1"/>
</dbReference>
<evidence type="ECO:0000256" key="2">
    <source>
        <dbReference type="ARBA" id="ARBA00022448"/>
    </source>
</evidence>
<dbReference type="PROSITE" id="PS51257">
    <property type="entry name" value="PROKAR_LIPOPROTEIN"/>
    <property type="match status" value="1"/>
</dbReference>
<proteinExistence type="inferred from homology"/>
<sequence>MERLAYLTVLILLLFSLLLSACGGNHRENTDDGEVQLTMSAWGNPAEIKVYQKALDAFMADNPEIKVELVPIPNDGYQDKIMTQLSGGKAPDIFYVGSEWISKIVETGKVVDLSDFLSSDESYVKPDEFAEGLWGAAKINNQIYGLAVDCNPFVLYYNKKVLEEAGVKSPQEYYDEGKWNWDTFAEVTAQIKESGKKGFILDGWSGPLFTWIWTNGGEMYDEDGHIILSENEEAQEAFKYISDMLQQGNFTYSGSLPQGQGGDAMFMSNQVGFVGAGRWYTPMFSENKALEFDYIPYPTNTGEQQGTVSIATAYMVVNKDSKHLDAAMKFASFYTSPEGQKARLEGNGNAVPSVLGADEIITEAEFPEHAGYLLDARNKGRVDDKQSVVPGMDKEIMDIIDLMYLGEQSAEQTIQAVTKKATEMIDEYRNQ</sequence>
<evidence type="ECO:0000256" key="1">
    <source>
        <dbReference type="ARBA" id="ARBA00008520"/>
    </source>
</evidence>
<comment type="similarity">
    <text evidence="1">Belongs to the bacterial solute-binding protein 1 family.</text>
</comment>
<evidence type="ECO:0000313" key="4">
    <source>
        <dbReference type="EMBL" id="MFC5986092.1"/>
    </source>
</evidence>
<keyword evidence="3" id="KW-0732">Signal</keyword>
<keyword evidence="5" id="KW-1185">Reference proteome</keyword>
<dbReference type="InterPro" id="IPR006059">
    <property type="entry name" value="SBP"/>
</dbReference>
<dbReference type="InterPro" id="IPR050490">
    <property type="entry name" value="Bact_solute-bd_prot1"/>
</dbReference>
<dbReference type="RefSeq" id="WP_379893419.1">
    <property type="nucleotide sequence ID" value="NZ_CBCSCT010000004.1"/>
</dbReference>
<keyword evidence="2" id="KW-0813">Transport</keyword>
<protein>
    <submittedName>
        <fullName evidence="4">ABC transporter substrate-binding protein</fullName>
    </submittedName>
</protein>
<dbReference type="Proteomes" id="UP001596250">
    <property type="component" value="Unassembled WGS sequence"/>
</dbReference>
<dbReference type="Pfam" id="PF01547">
    <property type="entry name" value="SBP_bac_1"/>
    <property type="match status" value="1"/>
</dbReference>
<dbReference type="EMBL" id="JBHSQV010000035">
    <property type="protein sequence ID" value="MFC5986092.1"/>
    <property type="molecule type" value="Genomic_DNA"/>
</dbReference>
<dbReference type="PANTHER" id="PTHR43649:SF12">
    <property type="entry name" value="DIACETYLCHITOBIOSE BINDING PROTEIN DASA"/>
    <property type="match status" value="1"/>
</dbReference>
<dbReference type="SUPFAM" id="SSF53850">
    <property type="entry name" value="Periplasmic binding protein-like II"/>
    <property type="match status" value="1"/>
</dbReference>
<comment type="caution">
    <text evidence="4">The sequence shown here is derived from an EMBL/GenBank/DDBJ whole genome shotgun (WGS) entry which is preliminary data.</text>
</comment>
<gene>
    <name evidence="4" type="ORF">ACFPXP_06560</name>
</gene>
<dbReference type="InterPro" id="IPR006061">
    <property type="entry name" value="SBP_1_CS"/>
</dbReference>
<dbReference type="PANTHER" id="PTHR43649">
    <property type="entry name" value="ARABINOSE-BINDING PROTEIN-RELATED"/>
    <property type="match status" value="1"/>
</dbReference>
<evidence type="ECO:0000313" key="5">
    <source>
        <dbReference type="Proteomes" id="UP001596250"/>
    </source>
</evidence>
<name>A0ABW1ILY7_9BACL</name>
<evidence type="ECO:0000256" key="3">
    <source>
        <dbReference type="ARBA" id="ARBA00022729"/>
    </source>
</evidence>
<dbReference type="Gene3D" id="3.40.190.10">
    <property type="entry name" value="Periplasmic binding protein-like II"/>
    <property type="match status" value="1"/>
</dbReference>